<proteinExistence type="predicted"/>
<accession>A0A0K9PZA5</accession>
<dbReference type="STRING" id="29655.A0A0K9PZA5"/>
<name>A0A0K9PZA5_ZOSMR</name>
<feature type="region of interest" description="Disordered" evidence="1">
    <location>
        <begin position="1"/>
        <end position="33"/>
    </location>
</feature>
<protein>
    <submittedName>
        <fullName evidence="2">Phloem protein 2-A1</fullName>
    </submittedName>
</protein>
<dbReference type="OMA" id="EIYIHEY"/>
<evidence type="ECO:0000256" key="1">
    <source>
        <dbReference type="SAM" id="MobiDB-lite"/>
    </source>
</evidence>
<dbReference type="Proteomes" id="UP000036987">
    <property type="component" value="Unassembled WGS sequence"/>
</dbReference>
<dbReference type="GO" id="GO:0030246">
    <property type="term" value="F:carbohydrate binding"/>
    <property type="evidence" value="ECO:0007669"/>
    <property type="project" value="InterPro"/>
</dbReference>
<evidence type="ECO:0000313" key="2">
    <source>
        <dbReference type="EMBL" id="KMZ74398.1"/>
    </source>
</evidence>
<gene>
    <name evidence="2" type="ORF">ZOSMA_12G00860</name>
</gene>
<dbReference type="PANTHER" id="PTHR48478:SF1">
    <property type="entry name" value="LECTIN-LIKE"/>
    <property type="match status" value="1"/>
</dbReference>
<dbReference type="EMBL" id="LFYR01000338">
    <property type="protein sequence ID" value="KMZ74398.1"/>
    <property type="molecule type" value="Genomic_DNA"/>
</dbReference>
<feature type="compositionally biased region" description="Basic and acidic residues" evidence="1">
    <location>
        <begin position="8"/>
        <end position="25"/>
    </location>
</feature>
<dbReference type="Pfam" id="PF14299">
    <property type="entry name" value="PP2"/>
    <property type="match status" value="1"/>
</dbReference>
<dbReference type="InterPro" id="IPR025886">
    <property type="entry name" value="PP2-like"/>
</dbReference>
<dbReference type="OrthoDB" id="533833at2759"/>
<comment type="caution">
    <text evidence="2">The sequence shown here is derived from an EMBL/GenBank/DDBJ whole genome shotgun (WGS) entry which is preliminary data.</text>
</comment>
<sequence length="234" mass="26936">MGAAPSSSREERRVIPVMEAKEKKPSQQLNGKNKKLPHNYEIIMEEADDAFKGIPHDSFLHKGVLLKHNTKKYWVDEKSDCNCFVIYPRELSITWIEEPLYWQWSTMKETSSNKEIEIAKLKSVCWLEVHGKHTTVNLTPGVTYEVAFVVKIEDHAYGWDVPVMLRLVTSTSDVQQYSEKLSDMPRGKWTELIAGFFTVTPRDARDLEFSLFEYEGGAWKSGLVLQGVVIRPKK</sequence>
<organism evidence="2 3">
    <name type="scientific">Zostera marina</name>
    <name type="common">Eelgrass</name>
    <dbReference type="NCBI Taxonomy" id="29655"/>
    <lineage>
        <taxon>Eukaryota</taxon>
        <taxon>Viridiplantae</taxon>
        <taxon>Streptophyta</taxon>
        <taxon>Embryophyta</taxon>
        <taxon>Tracheophyta</taxon>
        <taxon>Spermatophyta</taxon>
        <taxon>Magnoliopsida</taxon>
        <taxon>Liliopsida</taxon>
        <taxon>Zosteraceae</taxon>
        <taxon>Zostera</taxon>
    </lineage>
</organism>
<dbReference type="PANTHER" id="PTHR48478">
    <property type="entry name" value="LECTIN-LIKE"/>
    <property type="match status" value="1"/>
</dbReference>
<keyword evidence="3" id="KW-1185">Reference proteome</keyword>
<evidence type="ECO:0000313" key="3">
    <source>
        <dbReference type="Proteomes" id="UP000036987"/>
    </source>
</evidence>
<dbReference type="InterPro" id="IPR052147">
    <property type="entry name" value="PP2-like/Lectin"/>
</dbReference>
<reference evidence="3" key="1">
    <citation type="journal article" date="2016" name="Nature">
        <title>The genome of the seagrass Zostera marina reveals angiosperm adaptation to the sea.</title>
        <authorList>
            <person name="Olsen J.L."/>
            <person name="Rouze P."/>
            <person name="Verhelst B."/>
            <person name="Lin Y.-C."/>
            <person name="Bayer T."/>
            <person name="Collen J."/>
            <person name="Dattolo E."/>
            <person name="De Paoli E."/>
            <person name="Dittami S."/>
            <person name="Maumus F."/>
            <person name="Michel G."/>
            <person name="Kersting A."/>
            <person name="Lauritano C."/>
            <person name="Lohaus R."/>
            <person name="Toepel M."/>
            <person name="Tonon T."/>
            <person name="Vanneste K."/>
            <person name="Amirebrahimi M."/>
            <person name="Brakel J."/>
            <person name="Bostroem C."/>
            <person name="Chovatia M."/>
            <person name="Grimwood J."/>
            <person name="Jenkins J.W."/>
            <person name="Jueterbock A."/>
            <person name="Mraz A."/>
            <person name="Stam W.T."/>
            <person name="Tice H."/>
            <person name="Bornberg-Bauer E."/>
            <person name="Green P.J."/>
            <person name="Pearson G.A."/>
            <person name="Procaccini G."/>
            <person name="Duarte C.M."/>
            <person name="Schmutz J."/>
            <person name="Reusch T.B.H."/>
            <person name="Van de Peer Y."/>
        </authorList>
    </citation>
    <scope>NUCLEOTIDE SEQUENCE [LARGE SCALE GENOMIC DNA]</scope>
    <source>
        <strain evidence="3">cv. Finnish</strain>
    </source>
</reference>
<dbReference type="AlphaFoldDB" id="A0A0K9PZA5"/>